<keyword evidence="1" id="KW-0812">Transmembrane</keyword>
<dbReference type="EMBL" id="CABVLZ010000003">
    <property type="protein sequence ID" value="VVU95114.1"/>
    <property type="molecule type" value="Genomic_DNA"/>
</dbReference>
<name>A0A5E8CKB2_9ZZZZ</name>
<gene>
    <name evidence="2" type="ORF">CPAV1605_839</name>
</gene>
<keyword evidence="1" id="KW-1133">Transmembrane helix</keyword>
<evidence type="ECO:0000256" key="1">
    <source>
        <dbReference type="SAM" id="Phobius"/>
    </source>
</evidence>
<feature type="transmembrane region" description="Helical" evidence="1">
    <location>
        <begin position="209"/>
        <end position="229"/>
    </location>
</feature>
<proteinExistence type="predicted"/>
<evidence type="ECO:0000313" key="2">
    <source>
        <dbReference type="EMBL" id="VVU95114.1"/>
    </source>
</evidence>
<protein>
    <submittedName>
        <fullName evidence="2">Uncharacterized protein</fullName>
    </submittedName>
</protein>
<dbReference type="AlphaFoldDB" id="A0A5E8CKB2"/>
<organism evidence="2">
    <name type="scientific">seawater metagenome</name>
    <dbReference type="NCBI Taxonomy" id="1561972"/>
    <lineage>
        <taxon>unclassified sequences</taxon>
        <taxon>metagenomes</taxon>
        <taxon>ecological metagenomes</taxon>
    </lineage>
</organism>
<reference evidence="2" key="1">
    <citation type="submission" date="2019-09" db="EMBL/GenBank/DDBJ databases">
        <authorList>
            <person name="Needham M D."/>
        </authorList>
    </citation>
    <scope>NUCLEOTIDE SEQUENCE</scope>
</reference>
<sequence>MQERSSKTKVDINSWVSNSIYDILSQLISESTLKKISNNNFKKCNINSNGQYINLDVDLNKCIGINFIEIKKSLIQDAFVNSLIVNLKKNIPRVNTKESQNINDMYSKIIDILKNNIKDDFIKECCYNFNNINEFTVGHVNNKENTYVIIRENNFSRLIEKFKECICNTQVIDQINECISDSLSEKTINLIINNDSLSYSSKKTFLKKYKLPVIIISCIIFFLIISYLLKSKKKIENKQKYINVASIGKNIVRKINDNATELSSDLDSFSLSTIN</sequence>
<keyword evidence="1" id="KW-0472">Membrane</keyword>
<accession>A0A5E8CKB2</accession>